<sequence length="62" mass="7293">MGMITYVLYDTYQFRKKLEMPVVEWEDKAKDTPVKKCPDEVLFAEDPKDGKLKMGCPESYKK</sequence>
<accession>I7DKE7</accession>
<dbReference type="RefSeq" id="YP_009617391.1">
    <property type="nucleotide sequence ID" value="NC_042060.1"/>
</dbReference>
<proteinExistence type="predicted"/>
<dbReference type="GeneID" id="40093930"/>
<organism evidence="1 2">
    <name type="scientific">Pseudomonas phage PA7</name>
    <dbReference type="NCBI Taxonomy" id="347330"/>
    <lineage>
        <taxon>Viruses</taxon>
        <taxon>Duplodnaviria</taxon>
        <taxon>Heunggongvirae</taxon>
        <taxon>Uroviricota</taxon>
        <taxon>Caudoviricetes</taxon>
        <taxon>Chimalliviridae</taxon>
        <taxon>Phikzvirus</taxon>
        <taxon>Phikzvirus PA7</taxon>
    </lineage>
</organism>
<reference evidence="1 2" key="1">
    <citation type="submission" date="2012-06" db="EMBL/GenBank/DDBJ databases">
        <authorList>
            <person name="Kim M.S."/>
            <person name="Cha K.E."/>
            <person name="Kim Y.D."/>
            <person name="Myung H."/>
        </authorList>
    </citation>
    <scope>NUCLEOTIDE SEQUENCE [LARGE SCALE GENOMIC DNA]</scope>
</reference>
<evidence type="ECO:0000313" key="1">
    <source>
        <dbReference type="EMBL" id="AFO70910.1"/>
    </source>
</evidence>
<keyword evidence="2" id="KW-1185">Reference proteome</keyword>
<dbReference type="Proteomes" id="UP000232534">
    <property type="component" value="Segment"/>
</dbReference>
<evidence type="ECO:0000313" key="2">
    <source>
        <dbReference type="Proteomes" id="UP000232534"/>
    </source>
</evidence>
<protein>
    <submittedName>
        <fullName evidence="1">Uncharacterized protein</fullName>
    </submittedName>
</protein>
<dbReference type="KEGG" id="vg:40093930"/>
<dbReference type="EMBL" id="JX233784">
    <property type="protein sequence ID" value="AFO70910.1"/>
    <property type="molecule type" value="Genomic_DNA"/>
</dbReference>
<name>I7DKE7_9CAUD</name>